<feature type="domain" description="Peptidase M50" evidence="13">
    <location>
        <begin position="143"/>
        <end position="198"/>
    </location>
</feature>
<protein>
    <submittedName>
        <fullName evidence="14">Zn-dependent protease (Includes SpoIVFB)</fullName>
    </submittedName>
</protein>
<keyword evidence="5 12" id="KW-0812">Transmembrane</keyword>
<keyword evidence="15" id="KW-1185">Reference proteome</keyword>
<gene>
    <name evidence="14" type="ORF">SAMN05216184_11011</name>
</gene>
<keyword evidence="11 12" id="KW-0472">Membrane</keyword>
<feature type="transmembrane region" description="Helical" evidence="12">
    <location>
        <begin position="144"/>
        <end position="165"/>
    </location>
</feature>
<feature type="transmembrane region" description="Helical" evidence="12">
    <location>
        <begin position="185"/>
        <end position="207"/>
    </location>
</feature>
<evidence type="ECO:0000256" key="2">
    <source>
        <dbReference type="ARBA" id="ARBA00004141"/>
    </source>
</evidence>
<dbReference type="GO" id="GO:0016020">
    <property type="term" value="C:membrane"/>
    <property type="evidence" value="ECO:0007669"/>
    <property type="project" value="UniProtKB-SubCell"/>
</dbReference>
<keyword evidence="6" id="KW-0479">Metal-binding</keyword>
<evidence type="ECO:0000256" key="10">
    <source>
        <dbReference type="ARBA" id="ARBA00023049"/>
    </source>
</evidence>
<feature type="transmembrane region" description="Helical" evidence="12">
    <location>
        <begin position="113"/>
        <end position="137"/>
    </location>
</feature>
<dbReference type="PANTHER" id="PTHR39188:SF3">
    <property type="entry name" value="STAGE IV SPORULATION PROTEIN FB"/>
    <property type="match status" value="1"/>
</dbReference>
<keyword evidence="4 14" id="KW-0645">Protease</keyword>
<evidence type="ECO:0000256" key="7">
    <source>
        <dbReference type="ARBA" id="ARBA00022801"/>
    </source>
</evidence>
<evidence type="ECO:0000256" key="9">
    <source>
        <dbReference type="ARBA" id="ARBA00022989"/>
    </source>
</evidence>
<keyword evidence="7" id="KW-0378">Hydrolase</keyword>
<evidence type="ECO:0000256" key="12">
    <source>
        <dbReference type="SAM" id="Phobius"/>
    </source>
</evidence>
<dbReference type="GO" id="GO:0006508">
    <property type="term" value="P:proteolysis"/>
    <property type="evidence" value="ECO:0007669"/>
    <property type="project" value="UniProtKB-KW"/>
</dbReference>
<evidence type="ECO:0000256" key="5">
    <source>
        <dbReference type="ARBA" id="ARBA00022692"/>
    </source>
</evidence>
<evidence type="ECO:0000256" key="6">
    <source>
        <dbReference type="ARBA" id="ARBA00022723"/>
    </source>
</evidence>
<dbReference type="Pfam" id="PF02163">
    <property type="entry name" value="Peptidase_M50"/>
    <property type="match status" value="1"/>
</dbReference>
<evidence type="ECO:0000256" key="1">
    <source>
        <dbReference type="ARBA" id="ARBA00001947"/>
    </source>
</evidence>
<dbReference type="GO" id="GO:0008237">
    <property type="term" value="F:metallopeptidase activity"/>
    <property type="evidence" value="ECO:0007669"/>
    <property type="project" value="UniProtKB-KW"/>
</dbReference>
<evidence type="ECO:0000256" key="4">
    <source>
        <dbReference type="ARBA" id="ARBA00022670"/>
    </source>
</evidence>
<proteinExistence type="inferred from homology"/>
<feature type="transmembrane region" description="Helical" evidence="12">
    <location>
        <begin position="219"/>
        <end position="236"/>
    </location>
</feature>
<keyword evidence="9 12" id="KW-1133">Transmembrane helix</keyword>
<accession>A0A2Y9BZP2</accession>
<feature type="transmembrane region" description="Helical" evidence="12">
    <location>
        <begin position="52"/>
        <end position="72"/>
    </location>
</feature>
<dbReference type="PANTHER" id="PTHR39188">
    <property type="entry name" value="MEMBRANE-ASSOCIATED ZINC METALLOPROTEASE M50B"/>
    <property type="match status" value="1"/>
</dbReference>
<dbReference type="RefSeq" id="WP_110852999.1">
    <property type="nucleotide sequence ID" value="NZ_QKLZ01000010.1"/>
</dbReference>
<comment type="subcellular location">
    <subcellularLocation>
        <location evidence="2">Membrane</location>
        <topology evidence="2">Multi-pass membrane protein</topology>
    </subcellularLocation>
</comment>
<organism evidence="14 15">
    <name type="scientific">Georgenia satyanarayanai</name>
    <dbReference type="NCBI Taxonomy" id="860221"/>
    <lineage>
        <taxon>Bacteria</taxon>
        <taxon>Bacillati</taxon>
        <taxon>Actinomycetota</taxon>
        <taxon>Actinomycetes</taxon>
        <taxon>Micrococcales</taxon>
        <taxon>Bogoriellaceae</taxon>
        <taxon>Georgenia</taxon>
    </lineage>
</organism>
<evidence type="ECO:0000313" key="14">
    <source>
        <dbReference type="EMBL" id="SSA44722.1"/>
    </source>
</evidence>
<evidence type="ECO:0000256" key="11">
    <source>
        <dbReference type="ARBA" id="ARBA00023136"/>
    </source>
</evidence>
<comment type="cofactor">
    <cofactor evidence="1">
        <name>Zn(2+)</name>
        <dbReference type="ChEBI" id="CHEBI:29105"/>
    </cofactor>
</comment>
<reference evidence="14 15" key="1">
    <citation type="submission" date="2016-10" db="EMBL/GenBank/DDBJ databases">
        <authorList>
            <person name="Cai Z."/>
        </authorList>
    </citation>
    <scope>NUCLEOTIDE SEQUENCE [LARGE SCALE GENOMIC DNA]</scope>
    <source>
        <strain evidence="14 15">CGMCC 1.10826</strain>
    </source>
</reference>
<name>A0A2Y9BZP2_9MICO</name>
<keyword evidence="8" id="KW-0862">Zinc</keyword>
<comment type="similarity">
    <text evidence="3">Belongs to the peptidase M50B family.</text>
</comment>
<feature type="transmembrane region" description="Helical" evidence="12">
    <location>
        <begin position="20"/>
        <end position="40"/>
    </location>
</feature>
<dbReference type="GO" id="GO:0046872">
    <property type="term" value="F:metal ion binding"/>
    <property type="evidence" value="ECO:0007669"/>
    <property type="project" value="UniProtKB-KW"/>
</dbReference>
<dbReference type="OrthoDB" id="9781963at2"/>
<evidence type="ECO:0000313" key="15">
    <source>
        <dbReference type="Proteomes" id="UP000250222"/>
    </source>
</evidence>
<sequence>MARLGERTSSGWVIGHVRGVPVVFAPSWFVMAVVLGVLVAPTITRVVPGAGTAATVLAAASVPLMLLIGVLAHELAHGMAGHAVGSPPREYVLTLWGGHTQFTSDMRSPGASALVSVVGPLANAVLALLSWGAIGLVDSPLASVVWQIAALSNTVVAVFNLLPGYPLDGGRILEAVVWKVTGDRLTGTSVAGWGGRVVAVLVVVVGIGRPLMVGVRPTIFTVLWVALLAGYLWTASSQAVNLARARRNAAHIDLRLIAEPALALPASAPVAAADTVGQQRVVLLDDGGRVSGLVDPSVLAQVPSHARPTTPLSAVASVLPAESVVTELTGADGVGAAARAARTSPLVVLVDGPAGVVGLLSIDRLEEALRRASR</sequence>
<dbReference type="AlphaFoldDB" id="A0A2Y9BZP2"/>
<dbReference type="Proteomes" id="UP000250222">
    <property type="component" value="Unassembled WGS sequence"/>
</dbReference>
<evidence type="ECO:0000256" key="8">
    <source>
        <dbReference type="ARBA" id="ARBA00022833"/>
    </source>
</evidence>
<dbReference type="InterPro" id="IPR008915">
    <property type="entry name" value="Peptidase_M50"/>
</dbReference>
<keyword evidence="10" id="KW-0482">Metalloprotease</keyword>
<dbReference type="EMBL" id="UETB01000010">
    <property type="protein sequence ID" value="SSA44722.1"/>
    <property type="molecule type" value="Genomic_DNA"/>
</dbReference>
<evidence type="ECO:0000256" key="3">
    <source>
        <dbReference type="ARBA" id="ARBA00007931"/>
    </source>
</evidence>
<evidence type="ECO:0000259" key="13">
    <source>
        <dbReference type="Pfam" id="PF02163"/>
    </source>
</evidence>